<organism evidence="1 2">
    <name type="scientific">Allorhodopirellula heiligendammensis</name>
    <dbReference type="NCBI Taxonomy" id="2714739"/>
    <lineage>
        <taxon>Bacteria</taxon>
        <taxon>Pseudomonadati</taxon>
        <taxon>Planctomycetota</taxon>
        <taxon>Planctomycetia</taxon>
        <taxon>Pirellulales</taxon>
        <taxon>Pirellulaceae</taxon>
        <taxon>Allorhodopirellula</taxon>
    </lineage>
</organism>
<sequence length="303" mass="32869">MSSATIDTMSTTHFNTAAHAVHASLLLSLALCIPKLCSGQDIQGETNQVAAESESSQDGVRSRHMLYRSIASGLQFVPSADALRPLKLSDAPVLTWASLGGWSGDVFVWTGNGQIQIVGCVGSQETDAGPKVFLEFHSFASSPIASVRLDPSATWRVPIEMNPAIPIPGAPTPSTSARRRLLQLRSLAKWFSVGMQLTDERKEASLRLLPQPLARESNDDADVIDSALFAFVSSAGTDPEALLLIETGNVDEKLTFTYQAARLTTREIWMSLKGVEIWRVPAFTNYSPGATINDDYFFHNVSD</sequence>
<keyword evidence="2" id="KW-1185">Reference proteome</keyword>
<accession>A0A5C6BXI3</accession>
<proteinExistence type="predicted"/>
<dbReference type="EMBL" id="SJPU01000002">
    <property type="protein sequence ID" value="TWU15389.1"/>
    <property type="molecule type" value="Genomic_DNA"/>
</dbReference>
<dbReference type="AlphaFoldDB" id="A0A5C6BXI3"/>
<evidence type="ECO:0000313" key="1">
    <source>
        <dbReference type="EMBL" id="TWU15389.1"/>
    </source>
</evidence>
<comment type="caution">
    <text evidence="1">The sequence shown here is derived from an EMBL/GenBank/DDBJ whole genome shotgun (WGS) entry which is preliminary data.</text>
</comment>
<evidence type="ECO:0000313" key="2">
    <source>
        <dbReference type="Proteomes" id="UP000319908"/>
    </source>
</evidence>
<reference evidence="1 2" key="1">
    <citation type="journal article" date="2020" name="Antonie Van Leeuwenhoek">
        <title>Rhodopirellula heiligendammensis sp. nov., Rhodopirellula pilleata sp. nov., and Rhodopirellula solitaria sp. nov. isolated from natural or artificial marine surfaces in Northern Germany and California, USA, and emended description of the genus Rhodopirellula.</title>
        <authorList>
            <person name="Kallscheuer N."/>
            <person name="Wiegand S."/>
            <person name="Jogler M."/>
            <person name="Boedeker C."/>
            <person name="Peeters S.H."/>
            <person name="Rast P."/>
            <person name="Heuer A."/>
            <person name="Jetten M.S.M."/>
            <person name="Rohde M."/>
            <person name="Jogler C."/>
        </authorList>
    </citation>
    <scope>NUCLEOTIDE SEQUENCE [LARGE SCALE GENOMIC DNA]</scope>
    <source>
        <strain evidence="1 2">Poly21</strain>
    </source>
</reference>
<gene>
    <name evidence="1" type="ORF">Poly21_25840</name>
</gene>
<protein>
    <submittedName>
        <fullName evidence="1">Uncharacterized protein</fullName>
    </submittedName>
</protein>
<dbReference type="Proteomes" id="UP000319908">
    <property type="component" value="Unassembled WGS sequence"/>
</dbReference>
<name>A0A5C6BXI3_9BACT</name>